<comment type="caution">
    <text evidence="3">The sequence shown here is derived from an EMBL/GenBank/DDBJ whole genome shotgun (WGS) entry which is preliminary data.</text>
</comment>
<gene>
    <name evidence="3" type="ORF">DKK79_09395</name>
</gene>
<keyword evidence="1" id="KW-0812">Transmembrane</keyword>
<feature type="signal peptide" evidence="2">
    <location>
        <begin position="1"/>
        <end position="23"/>
    </location>
</feature>
<reference evidence="3 4" key="1">
    <citation type="submission" date="2018-05" db="EMBL/GenBank/DDBJ databases">
        <title>Reference genomes for bee gut microbiota database.</title>
        <authorList>
            <person name="Ellegaard K.M."/>
        </authorList>
    </citation>
    <scope>NUCLEOTIDE SEQUENCE [LARGE SCALE GENOMIC DNA]</scope>
    <source>
        <strain evidence="3 4">ESL0177</strain>
    </source>
</reference>
<sequence>MLKLKGFFLLLTLFLLSIADAYAAISARTSTIPTRIYFLRGPSDRIFNAVICEFLIILFVIMIGIVEVIEKRIKNKKEIKPKKPKKIFKTDVPLIKSVQEFKKLKKNSYKRSLFDFFGKYLYRLKEFFRKKS</sequence>
<evidence type="ECO:0000256" key="2">
    <source>
        <dbReference type="SAM" id="SignalP"/>
    </source>
</evidence>
<dbReference type="EMBL" id="QGLP01000005">
    <property type="protein sequence ID" value="PXZ04553.1"/>
    <property type="molecule type" value="Genomic_DNA"/>
</dbReference>
<proteinExistence type="predicted"/>
<name>A0A2V4DWD1_9GAMM</name>
<evidence type="ECO:0000313" key="4">
    <source>
        <dbReference type="Proteomes" id="UP000247483"/>
    </source>
</evidence>
<keyword evidence="1" id="KW-0472">Membrane</keyword>
<feature type="chain" id="PRO_5016123230" evidence="2">
    <location>
        <begin position="24"/>
        <end position="132"/>
    </location>
</feature>
<evidence type="ECO:0000313" key="3">
    <source>
        <dbReference type="EMBL" id="PXZ04553.1"/>
    </source>
</evidence>
<feature type="transmembrane region" description="Helical" evidence="1">
    <location>
        <begin position="47"/>
        <end position="69"/>
    </location>
</feature>
<evidence type="ECO:0000256" key="1">
    <source>
        <dbReference type="SAM" id="Phobius"/>
    </source>
</evidence>
<dbReference type="RefSeq" id="WP_110423840.1">
    <property type="nucleotide sequence ID" value="NZ_QGLP01000005.1"/>
</dbReference>
<organism evidence="3 4">
    <name type="scientific">Gilliamella apicola</name>
    <dbReference type="NCBI Taxonomy" id="1196095"/>
    <lineage>
        <taxon>Bacteria</taxon>
        <taxon>Pseudomonadati</taxon>
        <taxon>Pseudomonadota</taxon>
        <taxon>Gammaproteobacteria</taxon>
        <taxon>Orbales</taxon>
        <taxon>Orbaceae</taxon>
        <taxon>Gilliamella</taxon>
    </lineage>
</organism>
<dbReference type="Proteomes" id="UP000247483">
    <property type="component" value="Unassembled WGS sequence"/>
</dbReference>
<accession>A0A2V4DWD1</accession>
<protein>
    <submittedName>
        <fullName evidence="3">Uncharacterized protein</fullName>
    </submittedName>
</protein>
<keyword evidence="1" id="KW-1133">Transmembrane helix</keyword>
<keyword evidence="2" id="KW-0732">Signal</keyword>
<dbReference type="AlphaFoldDB" id="A0A2V4DWD1"/>